<organism evidence="1 2">
    <name type="scientific">Pseudomonas savastanoi pv. glycinea</name>
    <name type="common">Pseudomonas syringae pv. glycinea</name>
    <dbReference type="NCBI Taxonomy" id="318"/>
    <lineage>
        <taxon>Bacteria</taxon>
        <taxon>Pseudomonadati</taxon>
        <taxon>Pseudomonadota</taxon>
        <taxon>Gammaproteobacteria</taxon>
        <taxon>Pseudomonadales</taxon>
        <taxon>Pseudomonadaceae</taxon>
        <taxon>Pseudomonas</taxon>
    </lineage>
</organism>
<evidence type="ECO:0000313" key="1">
    <source>
        <dbReference type="EMBL" id="KPC38178.1"/>
    </source>
</evidence>
<gene>
    <name evidence="1" type="ORF">AC496_3073</name>
</gene>
<protein>
    <submittedName>
        <fullName evidence="1">Uncharacterized protein</fullName>
    </submittedName>
</protein>
<dbReference type="Proteomes" id="UP000037836">
    <property type="component" value="Unassembled WGS sequence"/>
</dbReference>
<reference evidence="1 2" key="1">
    <citation type="submission" date="2015-07" db="EMBL/GenBank/DDBJ databases">
        <authorList>
            <person name="O'Brien H.E."/>
            <person name="Thakur S."/>
            <person name="Gong Y."/>
            <person name="Wang P.W."/>
            <person name="Guttman D.S."/>
        </authorList>
    </citation>
    <scope>NUCLEOTIDE SEQUENCE [LARGE SCALE GENOMIC DNA]</scope>
    <source>
        <strain evidence="1 2">BR1</strain>
    </source>
</reference>
<proteinExistence type="predicted"/>
<accession>A0ABR5L2B6</accession>
<comment type="caution">
    <text evidence="1">The sequence shown here is derived from an EMBL/GenBank/DDBJ whole genome shotgun (WGS) entry which is preliminary data.</text>
</comment>
<name>A0ABR5L2B6_PSESG</name>
<evidence type="ECO:0000313" key="2">
    <source>
        <dbReference type="Proteomes" id="UP000037836"/>
    </source>
</evidence>
<reference evidence="1 2" key="2">
    <citation type="submission" date="2015-10" db="EMBL/GenBank/DDBJ databases">
        <title>Comparative genomics and high-throughput reverse genetic screens identify a new phytobacterial MAMP and an Arabidopsis receptor required for immune elicitation.</title>
        <authorList>
            <person name="Mott G.A."/>
            <person name="Thakur S."/>
            <person name="Wang P.W."/>
            <person name="Desveaux D."/>
            <person name="Guttman D.S."/>
        </authorList>
    </citation>
    <scope>NUCLEOTIDE SEQUENCE [LARGE SCALE GENOMIC DNA]</scope>
    <source>
        <strain evidence="1 2">BR1</strain>
    </source>
</reference>
<keyword evidence="2" id="KW-1185">Reference proteome</keyword>
<sequence>MFGRFALRLYELAHEVPQELRAAAVAGLGGCRKLVFQYSIHPERKCGLTHAAILHALQ</sequence>
<dbReference type="EMBL" id="LGLO01000120">
    <property type="protein sequence ID" value="KPC38178.1"/>
    <property type="molecule type" value="Genomic_DNA"/>
</dbReference>